<evidence type="ECO:0000256" key="5">
    <source>
        <dbReference type="ARBA" id="ARBA00023136"/>
    </source>
</evidence>
<dbReference type="Pfam" id="PF11744">
    <property type="entry name" value="ALMT"/>
    <property type="match status" value="1"/>
</dbReference>
<dbReference type="GO" id="GO:0015743">
    <property type="term" value="P:malate transport"/>
    <property type="evidence" value="ECO:0007669"/>
    <property type="project" value="InterPro"/>
</dbReference>
<gene>
    <name evidence="8" type="ORF">BATDEDRAFT_25890</name>
</gene>
<evidence type="ECO:0000313" key="8">
    <source>
        <dbReference type="EMBL" id="EGF79507.1"/>
    </source>
</evidence>
<keyword evidence="5 7" id="KW-0472">Membrane</keyword>
<keyword evidence="9" id="KW-1185">Reference proteome</keyword>
<feature type="transmembrane region" description="Helical" evidence="7">
    <location>
        <begin position="295"/>
        <end position="315"/>
    </location>
</feature>
<feature type="compositionally biased region" description="Polar residues" evidence="6">
    <location>
        <begin position="73"/>
        <end position="92"/>
    </location>
</feature>
<evidence type="ECO:0000256" key="6">
    <source>
        <dbReference type="SAM" id="MobiDB-lite"/>
    </source>
</evidence>
<evidence type="ECO:0000256" key="3">
    <source>
        <dbReference type="ARBA" id="ARBA00022692"/>
    </source>
</evidence>
<name>F4P5Y1_BATDJ</name>
<reference evidence="8 9" key="1">
    <citation type="submission" date="2009-12" db="EMBL/GenBank/DDBJ databases">
        <title>The draft genome of Batrachochytrium dendrobatidis.</title>
        <authorList>
            <consortium name="US DOE Joint Genome Institute (JGI-PGF)"/>
            <person name="Kuo A."/>
            <person name="Salamov A."/>
            <person name="Schmutz J."/>
            <person name="Lucas S."/>
            <person name="Pitluck S."/>
            <person name="Rosenblum E."/>
            <person name="Stajich J."/>
            <person name="Eisen M."/>
            <person name="Grigoriev I.V."/>
        </authorList>
    </citation>
    <scope>NUCLEOTIDE SEQUENCE [LARGE SCALE GENOMIC DNA]</scope>
    <source>
        <strain evidence="9">JAM81 / FGSC 10211</strain>
    </source>
</reference>
<dbReference type="GeneID" id="18238905"/>
<dbReference type="EMBL" id="GL882886">
    <property type="protein sequence ID" value="EGF79507.1"/>
    <property type="molecule type" value="Genomic_DNA"/>
</dbReference>
<dbReference type="HOGENOM" id="CLU_393278_0_0_1"/>
<organism evidence="8 9">
    <name type="scientific">Batrachochytrium dendrobatidis (strain JAM81 / FGSC 10211)</name>
    <name type="common">Frog chytrid fungus</name>
    <dbReference type="NCBI Taxonomy" id="684364"/>
    <lineage>
        <taxon>Eukaryota</taxon>
        <taxon>Fungi</taxon>
        <taxon>Fungi incertae sedis</taxon>
        <taxon>Chytridiomycota</taxon>
        <taxon>Chytridiomycota incertae sedis</taxon>
        <taxon>Chytridiomycetes</taxon>
        <taxon>Rhizophydiales</taxon>
        <taxon>Rhizophydiales incertae sedis</taxon>
        <taxon>Batrachochytrium</taxon>
    </lineage>
</organism>
<feature type="transmembrane region" description="Helical" evidence="7">
    <location>
        <begin position="383"/>
        <end position="401"/>
    </location>
</feature>
<proteinExistence type="predicted"/>
<evidence type="ECO:0008006" key="10">
    <source>
        <dbReference type="Google" id="ProtNLM"/>
    </source>
</evidence>
<keyword evidence="3 7" id="KW-0812">Transmembrane</keyword>
<accession>F4P5Y1</accession>
<protein>
    <recommendedName>
        <fullName evidence="10">DUF2421 domain-containing protein</fullName>
    </recommendedName>
</protein>
<dbReference type="OrthoDB" id="68611at2759"/>
<dbReference type="AlphaFoldDB" id="F4P5Y1"/>
<evidence type="ECO:0000256" key="7">
    <source>
        <dbReference type="SAM" id="Phobius"/>
    </source>
</evidence>
<feature type="transmembrane region" description="Helical" evidence="7">
    <location>
        <begin position="351"/>
        <end position="371"/>
    </location>
</feature>
<evidence type="ECO:0000256" key="4">
    <source>
        <dbReference type="ARBA" id="ARBA00022989"/>
    </source>
</evidence>
<keyword evidence="4 7" id="KW-1133">Transmembrane helix</keyword>
<dbReference type="GO" id="GO:0005886">
    <property type="term" value="C:plasma membrane"/>
    <property type="evidence" value="ECO:0000318"/>
    <property type="project" value="GO_Central"/>
</dbReference>
<evidence type="ECO:0000256" key="1">
    <source>
        <dbReference type="ARBA" id="ARBA00004651"/>
    </source>
</evidence>
<sequence length="701" mass="78229">MPELSSSLQHPTAAIAMQTKRRPMSVFYYASPSTGTDRFIPTVSAGFTEWGRSATHPSNSSQPYEHPHEPSTPVDSASTSVGLTTSPTNINAQELWPNPKIPTQQQLNAKLRSGQAYSRAATVASILPFSHTAKAPKVDPLLELVNDVFSRRREFQSSVQALQNHMSNANPQHSPALSNTTTELRTRPAIPSQNTGFAQNLDTDEDPEKITLQSLISLNERLKQQVGRALSQEDCNHDYTESSRNPALDELNEEEVSLLNPLVHSNKNSSIFSTVYSKAAKIGHRCWFYVCTDKAFRFAFQVSIAIVLATLFNFVDVLRDQIHGKGWAAVTVIATYEATYGGFLRKSLQRVIGTVFGGLIGVALLAITFALPPFCLQCSYKPYLLSISLFVATFIISYARVIQPKYSYVYMVMLLTVLIVVLGEYAEPNYEEDWDPSLPFYSRPFYVSAVNRIGLVVLGVAISFVVSTFVMSERASTRLPERVGKIMTMIAELQEFVHLSYHDGTKEVDFSITVFRDEALVKADGIAKELEKLRVLIEDASGEILLTSSEAKAVSHSPDCQRGVERLFYLTVTMVYGRIWAADNIALHQILDTRFHVLIEMLGTVIHSTSRVFQHRLIDPTAHNHDPQLLSTNIFPLLRDAVFMTLCLFRQEQTQLHQSNLAGAFSEMEWANWNHYSLSFMQCLVNLGAVIEAGALIMAKE</sequence>
<dbReference type="RefSeq" id="XP_006679906.1">
    <property type="nucleotide sequence ID" value="XM_006679843.1"/>
</dbReference>
<keyword evidence="2" id="KW-1003">Cell membrane</keyword>
<comment type="subcellular location">
    <subcellularLocation>
        <location evidence="1">Cell membrane</location>
        <topology evidence="1">Multi-pass membrane protein</topology>
    </subcellularLocation>
</comment>
<dbReference type="Proteomes" id="UP000007241">
    <property type="component" value="Unassembled WGS sequence"/>
</dbReference>
<evidence type="ECO:0000313" key="9">
    <source>
        <dbReference type="Proteomes" id="UP000007241"/>
    </source>
</evidence>
<dbReference type="STRING" id="684364.F4P5Y1"/>
<dbReference type="PANTHER" id="PTHR30509:SF9">
    <property type="entry name" value="MULTIDRUG RESISTANCE PROTEIN MDTO"/>
    <property type="match status" value="1"/>
</dbReference>
<feature type="region of interest" description="Disordered" evidence="6">
    <location>
        <begin position="51"/>
        <end position="96"/>
    </location>
</feature>
<feature type="transmembrane region" description="Helical" evidence="7">
    <location>
        <begin position="446"/>
        <end position="470"/>
    </location>
</feature>
<evidence type="ECO:0000256" key="2">
    <source>
        <dbReference type="ARBA" id="ARBA00022475"/>
    </source>
</evidence>
<dbReference type="InParanoid" id="F4P5Y1"/>
<dbReference type="InterPro" id="IPR020966">
    <property type="entry name" value="ALMT"/>
</dbReference>
<feature type="transmembrane region" description="Helical" evidence="7">
    <location>
        <begin position="408"/>
        <end position="426"/>
    </location>
</feature>
<dbReference type="PANTHER" id="PTHR30509">
    <property type="entry name" value="P-HYDROXYBENZOIC ACID EFFLUX PUMP SUBUNIT-RELATED"/>
    <property type="match status" value="1"/>
</dbReference>